<feature type="transmembrane region" description="Helical" evidence="1">
    <location>
        <begin position="70"/>
        <end position="91"/>
    </location>
</feature>
<feature type="transmembrane region" description="Helical" evidence="1">
    <location>
        <begin position="176"/>
        <end position="201"/>
    </location>
</feature>
<protein>
    <recommendedName>
        <fullName evidence="4">G protein-coupled receptor</fullName>
    </recommendedName>
</protein>
<keyword evidence="1" id="KW-1133">Transmembrane helix</keyword>
<dbReference type="Proteomes" id="UP001432027">
    <property type="component" value="Unassembled WGS sequence"/>
</dbReference>
<dbReference type="InterPro" id="IPR019428">
    <property type="entry name" value="7TM_GPCR_serpentine_rcpt_Str"/>
</dbReference>
<feature type="transmembrane region" description="Helical" evidence="1">
    <location>
        <begin position="27"/>
        <end position="50"/>
    </location>
</feature>
<dbReference type="EMBL" id="BTSX01000004">
    <property type="protein sequence ID" value="GMS92107.1"/>
    <property type="molecule type" value="Genomic_DNA"/>
</dbReference>
<evidence type="ECO:0000313" key="3">
    <source>
        <dbReference type="Proteomes" id="UP001432027"/>
    </source>
</evidence>
<accession>A0AAV5TAZ7</accession>
<evidence type="ECO:0008006" key="4">
    <source>
        <dbReference type="Google" id="ProtNLM"/>
    </source>
</evidence>
<evidence type="ECO:0000256" key="1">
    <source>
        <dbReference type="SAM" id="Phobius"/>
    </source>
</evidence>
<dbReference type="Pfam" id="PF10326">
    <property type="entry name" value="7TM_GPCR_Str"/>
    <property type="match status" value="1"/>
</dbReference>
<dbReference type="PANTHER" id="PTHR22943:SF248">
    <property type="entry name" value="SEVEN TM RECEPTOR"/>
    <property type="match status" value="1"/>
</dbReference>
<feature type="non-terminal residue" evidence="2">
    <location>
        <position position="293"/>
    </location>
</feature>
<name>A0AAV5TAZ7_9BILA</name>
<sequence>VLALFFNFLALYLIITRSRKAIGSYKYLLIAFLCNDVVFSVVHQLCQPVLSFRGGFFVSYGEGLVDSSFVLTLYGAAGSLAFPLLAYHFMYRAYVVSRHCSPRLQNWRHSRKVAVLLGAFLLLEAGVWVFFNYQLRLDPSDGRIRATIAAAHPNLANRTELIAIVPFINDELNVRVAWAACPLLAIAGSSFVCIIAAAFKITYALYIHTTTSLSSIAIHKRMFIALIIQMLVPTLTMIAPSMAAISLPFLPRVSIDIPDWLIGTCYSLYPLLDPIVITLCIRDYRWGLYQLLR</sequence>
<feature type="non-terminal residue" evidence="2">
    <location>
        <position position="1"/>
    </location>
</feature>
<reference evidence="2" key="1">
    <citation type="submission" date="2023-10" db="EMBL/GenBank/DDBJ databases">
        <title>Genome assembly of Pristionchus species.</title>
        <authorList>
            <person name="Yoshida K."/>
            <person name="Sommer R.J."/>
        </authorList>
    </citation>
    <scope>NUCLEOTIDE SEQUENCE</scope>
    <source>
        <strain evidence="2">RS0144</strain>
    </source>
</reference>
<gene>
    <name evidence="2" type="ORF">PENTCL1PPCAC_14282</name>
</gene>
<feature type="transmembrane region" description="Helical" evidence="1">
    <location>
        <begin position="260"/>
        <end position="281"/>
    </location>
</feature>
<evidence type="ECO:0000313" key="2">
    <source>
        <dbReference type="EMBL" id="GMS92107.1"/>
    </source>
</evidence>
<comment type="caution">
    <text evidence="2">The sequence shown here is derived from an EMBL/GenBank/DDBJ whole genome shotgun (WGS) entry which is preliminary data.</text>
</comment>
<keyword evidence="3" id="KW-1185">Reference proteome</keyword>
<feature type="transmembrane region" description="Helical" evidence="1">
    <location>
        <begin position="222"/>
        <end position="248"/>
    </location>
</feature>
<feature type="transmembrane region" description="Helical" evidence="1">
    <location>
        <begin position="112"/>
        <end position="131"/>
    </location>
</feature>
<keyword evidence="1" id="KW-0472">Membrane</keyword>
<organism evidence="2 3">
    <name type="scientific">Pristionchus entomophagus</name>
    <dbReference type="NCBI Taxonomy" id="358040"/>
    <lineage>
        <taxon>Eukaryota</taxon>
        <taxon>Metazoa</taxon>
        <taxon>Ecdysozoa</taxon>
        <taxon>Nematoda</taxon>
        <taxon>Chromadorea</taxon>
        <taxon>Rhabditida</taxon>
        <taxon>Rhabditina</taxon>
        <taxon>Diplogasteromorpha</taxon>
        <taxon>Diplogasteroidea</taxon>
        <taxon>Neodiplogasteridae</taxon>
        <taxon>Pristionchus</taxon>
    </lineage>
</organism>
<keyword evidence="1" id="KW-0812">Transmembrane</keyword>
<dbReference type="SUPFAM" id="SSF81321">
    <property type="entry name" value="Family A G protein-coupled receptor-like"/>
    <property type="match status" value="1"/>
</dbReference>
<dbReference type="AlphaFoldDB" id="A0AAV5TAZ7"/>
<proteinExistence type="predicted"/>
<dbReference type="PANTHER" id="PTHR22943">
    <property type="entry name" value="7-TRANSMEMBRANE DOMAIN RECEPTOR C.ELEGANS"/>
    <property type="match status" value="1"/>
</dbReference>